<evidence type="ECO:0000256" key="1">
    <source>
        <dbReference type="ARBA" id="ARBA00023150"/>
    </source>
</evidence>
<keyword evidence="1" id="KW-0501">Molybdenum cofactor biosynthesis</keyword>
<dbReference type="GO" id="GO:0030170">
    <property type="term" value="F:pyridoxal phosphate binding"/>
    <property type="evidence" value="ECO:0007669"/>
    <property type="project" value="InterPro"/>
</dbReference>
<gene>
    <name evidence="5" type="ORF">PSNMU_V1.4_AUG-EV-PASAV3_0012070</name>
</gene>
<accession>A0A448YXB4</accession>
<dbReference type="Pfam" id="PF03473">
    <property type="entry name" value="MOSC"/>
    <property type="match status" value="1"/>
</dbReference>
<feature type="compositionally biased region" description="Basic and acidic residues" evidence="2">
    <location>
        <begin position="240"/>
        <end position="253"/>
    </location>
</feature>
<feature type="region of interest" description="Disordered" evidence="2">
    <location>
        <begin position="451"/>
        <end position="475"/>
    </location>
</feature>
<dbReference type="Pfam" id="PF00266">
    <property type="entry name" value="Aminotran_5"/>
    <property type="match status" value="1"/>
</dbReference>
<dbReference type="InterPro" id="IPR005302">
    <property type="entry name" value="MoCF_Sase_C"/>
</dbReference>
<keyword evidence="3" id="KW-0812">Transmembrane</keyword>
<dbReference type="PANTHER" id="PTHR14237:SF80">
    <property type="entry name" value="MOLYBDENUM COFACTOR SULFURASE"/>
    <property type="match status" value="1"/>
</dbReference>
<dbReference type="PANTHER" id="PTHR14237">
    <property type="entry name" value="MOLYBDOPTERIN COFACTOR SULFURASE MOSC"/>
    <property type="match status" value="1"/>
</dbReference>
<dbReference type="InterPro" id="IPR015421">
    <property type="entry name" value="PyrdxlP-dep_Trfase_major"/>
</dbReference>
<protein>
    <recommendedName>
        <fullName evidence="4">MOSC domain-containing protein</fullName>
    </recommendedName>
</protein>
<keyword evidence="3" id="KW-0472">Membrane</keyword>
<feature type="compositionally biased region" description="Basic and acidic residues" evidence="2">
    <location>
        <begin position="451"/>
        <end position="463"/>
    </location>
</feature>
<keyword evidence="3" id="KW-1133">Transmembrane helix</keyword>
<feature type="region of interest" description="Disordered" evidence="2">
    <location>
        <begin position="146"/>
        <end position="184"/>
    </location>
</feature>
<dbReference type="InterPro" id="IPR015424">
    <property type="entry name" value="PyrdxlP-dep_Trfase"/>
</dbReference>
<dbReference type="SUPFAM" id="SSF53383">
    <property type="entry name" value="PLP-dependent transferases"/>
    <property type="match status" value="1"/>
</dbReference>
<dbReference type="AlphaFoldDB" id="A0A448YXB4"/>
<organism evidence="5 6">
    <name type="scientific">Pseudo-nitzschia multistriata</name>
    <dbReference type="NCBI Taxonomy" id="183589"/>
    <lineage>
        <taxon>Eukaryota</taxon>
        <taxon>Sar</taxon>
        <taxon>Stramenopiles</taxon>
        <taxon>Ochrophyta</taxon>
        <taxon>Bacillariophyta</taxon>
        <taxon>Bacillariophyceae</taxon>
        <taxon>Bacillariophycidae</taxon>
        <taxon>Bacillariales</taxon>
        <taxon>Bacillariaceae</taxon>
        <taxon>Pseudo-nitzschia</taxon>
    </lineage>
</organism>
<dbReference type="EMBL" id="CAACVS010000030">
    <property type="protein sequence ID" value="VEU34497.1"/>
    <property type="molecule type" value="Genomic_DNA"/>
</dbReference>
<feature type="region of interest" description="Disordered" evidence="2">
    <location>
        <begin position="224"/>
        <end position="253"/>
    </location>
</feature>
<dbReference type="GO" id="GO:0003824">
    <property type="term" value="F:catalytic activity"/>
    <property type="evidence" value="ECO:0007669"/>
    <property type="project" value="InterPro"/>
</dbReference>
<dbReference type="Gene3D" id="3.40.640.10">
    <property type="entry name" value="Type I PLP-dependent aspartate aminotransferase-like (Major domain)"/>
    <property type="match status" value="1"/>
</dbReference>
<evidence type="ECO:0000313" key="5">
    <source>
        <dbReference type="EMBL" id="VEU34497.1"/>
    </source>
</evidence>
<keyword evidence="6" id="KW-1185">Reference proteome</keyword>
<dbReference type="SUPFAM" id="SSF141673">
    <property type="entry name" value="MOSC N-terminal domain-like"/>
    <property type="match status" value="1"/>
</dbReference>
<dbReference type="GO" id="GO:0006777">
    <property type="term" value="P:Mo-molybdopterin cofactor biosynthetic process"/>
    <property type="evidence" value="ECO:0007669"/>
    <property type="project" value="UniProtKB-KW"/>
</dbReference>
<dbReference type="InterPro" id="IPR000192">
    <property type="entry name" value="Aminotrans_V_dom"/>
</dbReference>
<evidence type="ECO:0000256" key="3">
    <source>
        <dbReference type="SAM" id="Phobius"/>
    </source>
</evidence>
<feature type="transmembrane region" description="Helical" evidence="3">
    <location>
        <begin position="114"/>
        <end position="136"/>
    </location>
</feature>
<evidence type="ECO:0000259" key="4">
    <source>
        <dbReference type="PROSITE" id="PS51340"/>
    </source>
</evidence>
<feature type="region of interest" description="Disordered" evidence="2">
    <location>
        <begin position="321"/>
        <end position="345"/>
    </location>
</feature>
<sequence>MDCVRFDLIRFDSADSFLPSLTFETKPQGKPTVHSVPRMATGVPVFPPARTLAFHDGCFAESGKNRSFGGEAEADAAGEASSGAVALECPSRSFPEEYFRCGPRLSSMESVDTLHQALAGIALAVAIAVALVVAFLPEKRRWRWLQGQKKQKLRRQEEGRHTEPNSRGEGTRCRSIDASGDPRTAAKKEFLSRAGDDYGYGGSQLGHIDGWRPREFPALQTPIGHSEQRTQGREGGIADGHSDCESSKSHNDNGTAFEREVYLDYAGAALPSRSQLERAFAAASAGPVLANPHSSGPAASRASEDIEKSRRRVLEHLGASPGRYASLRLPEGPRSGQDISPQPPSAMDVHPGYEVLFTPGATEAFRTVAERFPWRPGGVDRGGGGGGNEEKRSIFAFVSNSHNSVVGMRAVALRKGAAFCCLTPEELQQLTSVGDFERLEDRVLENHSVEKKCQNNNDNDKPHNTNGPRKGCGRHGMREHRRHLLVFPSECNFGGDRPDAKSILAAARKSGWHTMLDIAKHAATDEVRLNQLDPDFAALSFYKLFGHPTGLGALLVRRPSVEVLLEASTVGGGHYQGGGSVDLVLPFRGYTVPKPGLASLASGTCHFRGIADLSHGFDALERLGGMPAVHRHAVSLAGELARRLSEMRHANGRMVVRIYGAWAGRGGEHRQNNGIGPTVALNVVRSDGSPVGYSEVSKLASLHRPPIQLRTGCFCNPGACQRALGVGEETALEHYRTTGHVCGDHIDLDGGTPTGAVRVSFGKDSLWEDMDVFVRFLETTFRNHNPETSPVVTGGNAPGHCEPKSGPEESKVSVSELYLFPIKSCAAQRAPKWPLVLPSGKLRYDREFALVDRSGTVLRLQKHPKLGLVSPVVDLEAGTMTVSAPGCEDLVVGLSETLYHGGENAVRVCGDTCGGRVWGDASVSDWFASFLGIECWLARYDSSLATDRVIKDRPGFSNEQPILLVSESAVATLNGVLSEQDQPPCTAKRFRANIVVKGHTTRGGHPASDRCHGHAEDEWKTVRLSRNHRLEFSVEGDCPRCAMVDYDPETGQKGKTLRALASYRRRNNGRIVFGIFLRASEGILPDTSSLGAGNGDRGEEGSDAGTIWIREGDTLECKR</sequence>
<evidence type="ECO:0000256" key="2">
    <source>
        <dbReference type="SAM" id="MobiDB-lite"/>
    </source>
</evidence>
<dbReference type="Pfam" id="PF03476">
    <property type="entry name" value="MOSC_N"/>
    <property type="match status" value="1"/>
</dbReference>
<dbReference type="Gene3D" id="3.90.1150.10">
    <property type="entry name" value="Aspartate Aminotransferase, domain 1"/>
    <property type="match status" value="1"/>
</dbReference>
<reference evidence="5 6" key="1">
    <citation type="submission" date="2019-01" db="EMBL/GenBank/DDBJ databases">
        <authorList>
            <person name="Ferrante I. M."/>
        </authorList>
    </citation>
    <scope>NUCLEOTIDE SEQUENCE [LARGE SCALE GENOMIC DNA]</scope>
    <source>
        <strain evidence="5 6">B856</strain>
    </source>
</reference>
<feature type="region of interest" description="Disordered" evidence="2">
    <location>
        <begin position="787"/>
        <end position="808"/>
    </location>
</feature>
<evidence type="ECO:0000313" key="6">
    <source>
        <dbReference type="Proteomes" id="UP000291116"/>
    </source>
</evidence>
<feature type="domain" description="MOSC" evidence="4">
    <location>
        <begin position="935"/>
        <end position="1118"/>
    </location>
</feature>
<dbReference type="GO" id="GO:0030151">
    <property type="term" value="F:molybdenum ion binding"/>
    <property type="evidence" value="ECO:0007669"/>
    <property type="project" value="InterPro"/>
</dbReference>
<dbReference type="PROSITE" id="PS51340">
    <property type="entry name" value="MOSC"/>
    <property type="match status" value="1"/>
</dbReference>
<proteinExistence type="predicted"/>
<name>A0A448YXB4_9STRA</name>
<dbReference type="InterPro" id="IPR015422">
    <property type="entry name" value="PyrdxlP-dep_Trfase_small"/>
</dbReference>
<feature type="compositionally biased region" description="Basic and acidic residues" evidence="2">
    <location>
        <begin position="154"/>
        <end position="175"/>
    </location>
</feature>
<dbReference type="OrthoDB" id="10264306at2759"/>
<dbReference type="Proteomes" id="UP000291116">
    <property type="component" value="Unassembled WGS sequence"/>
</dbReference>
<dbReference type="InterPro" id="IPR005303">
    <property type="entry name" value="MOCOS_middle"/>
</dbReference>